<dbReference type="PANTHER" id="PTHR11516:SF60">
    <property type="entry name" value="PYRUVATE DEHYDROGENASE E1 COMPONENT SUBUNIT ALPHA"/>
    <property type="match status" value="1"/>
</dbReference>
<name>A0A0S6VTM4_9BACT</name>
<dbReference type="InterPro" id="IPR017597">
    <property type="entry name" value="Pyrv_DH_E1_asu_subgrp-y"/>
</dbReference>
<dbReference type="SUPFAM" id="SSF52518">
    <property type="entry name" value="Thiamin diphosphate-binding fold (THDP-binding)"/>
    <property type="match status" value="1"/>
</dbReference>
<accession>A0A0S6VTM4</accession>
<dbReference type="EC" id="1.2.4.1" evidence="2 7"/>
<evidence type="ECO:0000256" key="7">
    <source>
        <dbReference type="RuleBase" id="RU361139"/>
    </source>
</evidence>
<dbReference type="NCBIfam" id="TIGR03182">
    <property type="entry name" value="PDH_E1_alph_y"/>
    <property type="match status" value="1"/>
</dbReference>
<evidence type="ECO:0000313" key="10">
    <source>
        <dbReference type="Proteomes" id="UP000030700"/>
    </source>
</evidence>
<sequence>MAAMRDISKYDKSFLLKLLRDMALIRRFEEKCAQMYGLQKIGGFCHLYIGQEAVAVGTIATLDMAKDYVLTAYRDHGHALACGMSANSIMAELYGKATGCSRGKGGSMHLFDAEKHFYGGNGIVGGQIPMATGVALKIRYKREEGAVICYFGDGAIHQGAFHESLNLAKIWNLPIVYICENNQYGMGTAFHRVSSVHDFSVMGASYSIPGKQINGMDVIEVYEETTAMVERARKEGLPGFLEIRTYRYRGHSMSDPAKYRSKEEVEQQKERDPIMMLKQRMIEQAMLTEAEFEALDQDCIAISSDSVTFSEQSGEPALEALYQDILV</sequence>
<organism evidence="9">
    <name type="scientific">Candidatus Moduliflexus flocculans</name>
    <dbReference type="NCBI Taxonomy" id="1499966"/>
    <lineage>
        <taxon>Bacteria</taxon>
        <taxon>Candidatus Moduliflexota</taxon>
        <taxon>Candidatus Moduliflexia</taxon>
        <taxon>Candidatus Moduliflexales</taxon>
        <taxon>Candidatus Moduliflexaceae</taxon>
    </lineage>
</organism>
<dbReference type="InterPro" id="IPR050642">
    <property type="entry name" value="PDH_E1_Alpha_Subunit"/>
</dbReference>
<gene>
    <name evidence="7" type="primary">pdhA</name>
    <name evidence="9" type="ORF">U14_02016</name>
</gene>
<keyword evidence="10" id="KW-1185">Reference proteome</keyword>
<dbReference type="GO" id="GO:0004739">
    <property type="term" value="F:pyruvate dehydrogenase (acetyl-transferring) activity"/>
    <property type="evidence" value="ECO:0007669"/>
    <property type="project" value="UniProtKB-UniRule"/>
</dbReference>
<protein>
    <recommendedName>
        <fullName evidence="3 7">Pyruvate dehydrogenase E1 component subunit alpha</fullName>
        <ecNumber evidence="2 7">1.2.4.1</ecNumber>
    </recommendedName>
</protein>
<evidence type="ECO:0000256" key="3">
    <source>
        <dbReference type="ARBA" id="ARBA00014159"/>
    </source>
</evidence>
<evidence type="ECO:0000256" key="1">
    <source>
        <dbReference type="ARBA" id="ARBA00001964"/>
    </source>
</evidence>
<dbReference type="AlphaFoldDB" id="A0A0S6VTM4"/>
<dbReference type="InterPro" id="IPR029061">
    <property type="entry name" value="THDP-binding"/>
</dbReference>
<proteinExistence type="predicted"/>
<keyword evidence="6 7" id="KW-0670">Pyruvate</keyword>
<evidence type="ECO:0000256" key="2">
    <source>
        <dbReference type="ARBA" id="ARBA00012281"/>
    </source>
</evidence>
<reference evidence="9" key="1">
    <citation type="journal article" date="2015" name="PeerJ">
        <title>First genomic representation of candidate bacterial phylum KSB3 points to enhanced environmental sensing as a trigger of wastewater bulking.</title>
        <authorList>
            <person name="Sekiguchi Y."/>
            <person name="Ohashi A."/>
            <person name="Parks D.H."/>
            <person name="Yamauchi T."/>
            <person name="Tyson G.W."/>
            <person name="Hugenholtz P."/>
        </authorList>
    </citation>
    <scope>NUCLEOTIDE SEQUENCE [LARGE SCALE GENOMIC DNA]</scope>
</reference>
<feature type="domain" description="Dehydrogenase E1 component" evidence="8">
    <location>
        <begin position="20"/>
        <end position="317"/>
    </location>
</feature>
<evidence type="ECO:0000259" key="8">
    <source>
        <dbReference type="Pfam" id="PF00676"/>
    </source>
</evidence>
<evidence type="ECO:0000313" key="9">
    <source>
        <dbReference type="EMBL" id="GAK50775.1"/>
    </source>
</evidence>
<dbReference type="EMBL" id="DF820456">
    <property type="protein sequence ID" value="GAK50775.1"/>
    <property type="molecule type" value="Genomic_DNA"/>
</dbReference>
<comment type="cofactor">
    <cofactor evidence="1 7">
        <name>thiamine diphosphate</name>
        <dbReference type="ChEBI" id="CHEBI:58937"/>
    </cofactor>
</comment>
<dbReference type="FunFam" id="3.40.50.970:FF:000013">
    <property type="entry name" value="Pyruvate dehydrogenase E1 component subunit alpha"/>
    <property type="match status" value="1"/>
</dbReference>
<dbReference type="Pfam" id="PF00676">
    <property type="entry name" value="E1_dh"/>
    <property type="match status" value="1"/>
</dbReference>
<dbReference type="Proteomes" id="UP000030700">
    <property type="component" value="Unassembled WGS sequence"/>
</dbReference>
<evidence type="ECO:0000256" key="6">
    <source>
        <dbReference type="ARBA" id="ARBA00023317"/>
    </source>
</evidence>
<keyword evidence="5 7" id="KW-0786">Thiamine pyrophosphate</keyword>
<dbReference type="InterPro" id="IPR001017">
    <property type="entry name" value="DH_E1"/>
</dbReference>
<evidence type="ECO:0000256" key="5">
    <source>
        <dbReference type="ARBA" id="ARBA00023052"/>
    </source>
</evidence>
<dbReference type="GO" id="GO:0006086">
    <property type="term" value="P:pyruvate decarboxylation to acetyl-CoA"/>
    <property type="evidence" value="ECO:0007669"/>
    <property type="project" value="InterPro"/>
</dbReference>
<dbReference type="HOGENOM" id="CLU_029393_5_0_0"/>
<dbReference type="Gene3D" id="3.40.50.970">
    <property type="match status" value="1"/>
</dbReference>
<keyword evidence="4 7" id="KW-0560">Oxidoreductase</keyword>
<evidence type="ECO:0000256" key="4">
    <source>
        <dbReference type="ARBA" id="ARBA00023002"/>
    </source>
</evidence>
<dbReference type="STRING" id="1499966.U14_02016"/>
<comment type="function">
    <text evidence="7">The pyruvate dehydrogenase complex catalyzes the overall conversion of pyruvate to acetyl-CoA and CO(2).</text>
</comment>
<comment type="subunit">
    <text evidence="7">Heterodimer of an alpha and a beta chain.</text>
</comment>
<dbReference type="PANTHER" id="PTHR11516">
    <property type="entry name" value="PYRUVATE DEHYDROGENASE E1 COMPONENT, ALPHA SUBUNIT BACTERIAL AND ORGANELLAR"/>
    <property type="match status" value="1"/>
</dbReference>
<dbReference type="CDD" id="cd02000">
    <property type="entry name" value="TPP_E1_PDC_ADC_BCADC"/>
    <property type="match status" value="1"/>
</dbReference>
<comment type="catalytic activity">
    <reaction evidence="7">
        <text>N(6)-[(R)-lipoyl]-L-lysyl-[protein] + pyruvate + H(+) = N(6)-[(R)-S(8)-acetyldihydrolipoyl]-L-lysyl-[protein] + CO2</text>
        <dbReference type="Rhea" id="RHEA:19189"/>
        <dbReference type="Rhea" id="RHEA-COMP:10474"/>
        <dbReference type="Rhea" id="RHEA-COMP:10478"/>
        <dbReference type="ChEBI" id="CHEBI:15361"/>
        <dbReference type="ChEBI" id="CHEBI:15378"/>
        <dbReference type="ChEBI" id="CHEBI:16526"/>
        <dbReference type="ChEBI" id="CHEBI:83099"/>
        <dbReference type="ChEBI" id="CHEBI:83111"/>
        <dbReference type="EC" id="1.2.4.1"/>
    </reaction>
</comment>